<dbReference type="InterPro" id="IPR036397">
    <property type="entry name" value="RNaseH_sf"/>
</dbReference>
<dbReference type="InterPro" id="IPR047655">
    <property type="entry name" value="Transpos_IS630-like"/>
</dbReference>
<dbReference type="PANTHER" id="PTHR46564:SF1">
    <property type="entry name" value="TRANSPOSASE"/>
    <property type="match status" value="1"/>
</dbReference>
<dbReference type="KEGG" id="bvz:BRAD3257_7176"/>
<name>A0A2U3Q993_9BRAD</name>
<dbReference type="PANTHER" id="PTHR46564">
    <property type="entry name" value="TRANSPOSASE"/>
    <property type="match status" value="1"/>
</dbReference>
<dbReference type="AlphaFoldDB" id="A0A2U3Q993"/>
<organism evidence="2 3">
    <name type="scientific">Bradyrhizobium vignae</name>
    <dbReference type="NCBI Taxonomy" id="1549949"/>
    <lineage>
        <taxon>Bacteria</taxon>
        <taxon>Pseudomonadati</taxon>
        <taxon>Pseudomonadota</taxon>
        <taxon>Alphaproteobacteria</taxon>
        <taxon>Hyphomicrobiales</taxon>
        <taxon>Nitrobacteraceae</taxon>
        <taxon>Bradyrhizobium</taxon>
    </lineage>
</organism>
<dbReference type="NCBIfam" id="NF033545">
    <property type="entry name" value="transpos_IS630"/>
    <property type="match status" value="1"/>
</dbReference>
<dbReference type="EMBL" id="LS398110">
    <property type="protein sequence ID" value="SPP97972.1"/>
    <property type="molecule type" value="Genomic_DNA"/>
</dbReference>
<protein>
    <submittedName>
        <fullName evidence="2">Putative transposase</fullName>
    </submittedName>
</protein>
<evidence type="ECO:0000259" key="1">
    <source>
        <dbReference type="Pfam" id="PF13358"/>
    </source>
</evidence>
<dbReference type="InterPro" id="IPR038717">
    <property type="entry name" value="Tc1-like_DDE_dom"/>
</dbReference>
<gene>
    <name evidence="2" type="ORF">BRAD3257_7176</name>
</gene>
<dbReference type="GO" id="GO:0003676">
    <property type="term" value="F:nucleic acid binding"/>
    <property type="evidence" value="ECO:0007669"/>
    <property type="project" value="InterPro"/>
</dbReference>
<accession>A0A2U3Q993</accession>
<dbReference type="Gene3D" id="3.30.420.10">
    <property type="entry name" value="Ribonuclease H-like superfamily/Ribonuclease H"/>
    <property type="match status" value="1"/>
</dbReference>
<sequence>MHASEQDRPDFVERRQAWRCAQTSLGGRLIFLDETWTTTAMTRRYAWANVGTRALGHAPHGHWKTTTFLAGLTCEGLIAPFVLDGPINAECFFAYVEQILVPALREGDTVILDNLSSHKNEAAARLIAGAGARLLFLPPYSPDLNPIEMAFAKLKELLRQAQARTVDALWDLIGRSLSLYIRHCGYNSL</sequence>
<reference evidence="2 3" key="1">
    <citation type="submission" date="2018-03" db="EMBL/GenBank/DDBJ databases">
        <authorList>
            <person name="Gully D."/>
        </authorList>
    </citation>
    <scope>NUCLEOTIDE SEQUENCE [LARGE SCALE GENOMIC DNA]</scope>
    <source>
        <strain evidence="2">ORS3257</strain>
    </source>
</reference>
<dbReference type="Proteomes" id="UP000246085">
    <property type="component" value="Chromosome BRAD3257"/>
</dbReference>
<evidence type="ECO:0000313" key="3">
    <source>
        <dbReference type="Proteomes" id="UP000246085"/>
    </source>
</evidence>
<feature type="domain" description="Tc1-like transposase DDE" evidence="1">
    <location>
        <begin position="28"/>
        <end position="169"/>
    </location>
</feature>
<evidence type="ECO:0000313" key="2">
    <source>
        <dbReference type="EMBL" id="SPP97972.1"/>
    </source>
</evidence>
<proteinExistence type="predicted"/>
<dbReference type="Pfam" id="PF13358">
    <property type="entry name" value="DDE_3"/>
    <property type="match status" value="1"/>
</dbReference>